<dbReference type="Pfam" id="PF05973">
    <property type="entry name" value="Gp49"/>
    <property type="match status" value="1"/>
</dbReference>
<protein>
    <recommendedName>
        <fullName evidence="3">Plasmid stabilization system</fullName>
    </recommendedName>
</protein>
<evidence type="ECO:0000313" key="1">
    <source>
        <dbReference type="EMBL" id="ABV32665.1"/>
    </source>
</evidence>
<dbReference type="InterPro" id="IPR009241">
    <property type="entry name" value="HigB-like"/>
</dbReference>
<reference evidence="1 2" key="2">
    <citation type="journal article" date="2009" name="Proc. Natl. Acad. Sci. U.S.A.">
        <title>On the chimeric nature, thermophilic origin, and phylogenetic placement of the Thermotogales.</title>
        <authorList>
            <person name="Zhaxybayeva O."/>
            <person name="Swithers K.S."/>
            <person name="Lapierre P."/>
            <person name="Fournier G.P."/>
            <person name="Bickhart D.M."/>
            <person name="DeBoy R.T."/>
            <person name="Nelson K.E."/>
            <person name="Nesbo C.L."/>
            <person name="Doolittle W.F."/>
            <person name="Gogarten J.P."/>
            <person name="Noll K.M."/>
        </authorList>
    </citation>
    <scope>NUCLEOTIDE SEQUENCE [LARGE SCALE GENOMIC DNA]</scope>
    <source>
        <strain evidence="2">ATCC BAA-301 / DSM 14385 / NBRC 107922 / TMO</strain>
    </source>
</reference>
<dbReference type="HOGENOM" id="CLU_166842_0_0_0"/>
<sequence>MGRKIVASEEFHKEFKELIERYVPKRRMNKLILKYETLIKILVDEGEKAITQPYFEKLKGTGDVELYSLRLEKKNPNIRIIFSFWKNHVVLLSAFLEKEVSDYDKAIDKAKKRSSNLHL</sequence>
<accession>A8F3D1</accession>
<dbReference type="OrthoDB" id="48667at2"/>
<reference evidence="1 2" key="1">
    <citation type="submission" date="2007-08" db="EMBL/GenBank/DDBJ databases">
        <title>Complete sequence of Thermotoga lettingae TMO.</title>
        <authorList>
            <consortium name="US DOE Joint Genome Institute"/>
            <person name="Copeland A."/>
            <person name="Lucas S."/>
            <person name="Lapidus A."/>
            <person name="Barry K."/>
            <person name="Glavina del Rio T."/>
            <person name="Dalin E."/>
            <person name="Tice H."/>
            <person name="Pitluck S."/>
            <person name="Foster B."/>
            <person name="Bruce D."/>
            <person name="Schmutz J."/>
            <person name="Larimer F."/>
            <person name="Land M."/>
            <person name="Hauser L."/>
            <person name="Kyrpides N."/>
            <person name="Mikhailova N."/>
            <person name="Nelson K."/>
            <person name="Gogarten J.P."/>
            <person name="Noll K."/>
            <person name="Richardson P."/>
        </authorList>
    </citation>
    <scope>NUCLEOTIDE SEQUENCE [LARGE SCALE GENOMIC DNA]</scope>
    <source>
        <strain evidence="2">ATCC BAA-301 / DSM 14385 / NBRC 107922 / TMO</strain>
    </source>
</reference>
<dbReference type="EMBL" id="CP000812">
    <property type="protein sequence ID" value="ABV32665.1"/>
    <property type="molecule type" value="Genomic_DNA"/>
</dbReference>
<dbReference type="STRING" id="416591.Tlet_0094"/>
<gene>
    <name evidence="1" type="ordered locus">Tlet_0094</name>
</gene>
<dbReference type="RefSeq" id="WP_012002146.1">
    <property type="nucleotide sequence ID" value="NC_009828.1"/>
</dbReference>
<organism evidence="1 2">
    <name type="scientific">Pseudothermotoga lettingae (strain ATCC BAA-301 / DSM 14385 / NBRC 107922 / TMO)</name>
    <name type="common">Thermotoga lettingae</name>
    <dbReference type="NCBI Taxonomy" id="416591"/>
    <lineage>
        <taxon>Bacteria</taxon>
        <taxon>Thermotogati</taxon>
        <taxon>Thermotogota</taxon>
        <taxon>Thermotogae</taxon>
        <taxon>Thermotogales</taxon>
        <taxon>Thermotogaceae</taxon>
        <taxon>Pseudothermotoga</taxon>
    </lineage>
</organism>
<dbReference type="KEGG" id="tle:Tlet_0094"/>
<evidence type="ECO:0008006" key="3">
    <source>
        <dbReference type="Google" id="ProtNLM"/>
    </source>
</evidence>
<dbReference type="Proteomes" id="UP000002016">
    <property type="component" value="Chromosome"/>
</dbReference>
<name>A8F3D1_PSELT</name>
<evidence type="ECO:0000313" key="2">
    <source>
        <dbReference type="Proteomes" id="UP000002016"/>
    </source>
</evidence>
<keyword evidence="2" id="KW-1185">Reference proteome</keyword>
<proteinExistence type="predicted"/>
<dbReference type="AlphaFoldDB" id="A8F3D1"/>